<comment type="caution">
    <text evidence="3">The sequence shown here is derived from an EMBL/GenBank/DDBJ whole genome shotgun (WGS) entry which is preliminary data.</text>
</comment>
<name>A0A951PT70_9CYAN</name>
<organism evidence="3 4">
    <name type="scientific">Symplocastrum torsivum CPER-KK1</name>
    <dbReference type="NCBI Taxonomy" id="450513"/>
    <lineage>
        <taxon>Bacteria</taxon>
        <taxon>Bacillati</taxon>
        <taxon>Cyanobacteriota</taxon>
        <taxon>Cyanophyceae</taxon>
        <taxon>Oscillatoriophycideae</taxon>
        <taxon>Oscillatoriales</taxon>
        <taxon>Microcoleaceae</taxon>
        <taxon>Symplocastrum</taxon>
    </lineage>
</organism>
<gene>
    <name evidence="3" type="ORF">KME25_33910</name>
</gene>
<evidence type="ECO:0000313" key="3">
    <source>
        <dbReference type="EMBL" id="MBW4549363.1"/>
    </source>
</evidence>
<dbReference type="Pfam" id="PF13280">
    <property type="entry name" value="WYL"/>
    <property type="match status" value="1"/>
</dbReference>
<dbReference type="InterPro" id="IPR026881">
    <property type="entry name" value="WYL_dom"/>
</dbReference>
<protein>
    <submittedName>
        <fullName evidence="3">WYL domain-containing protein</fullName>
    </submittedName>
</protein>
<dbReference type="EMBL" id="JAHHIF010000094">
    <property type="protein sequence ID" value="MBW4549363.1"/>
    <property type="molecule type" value="Genomic_DNA"/>
</dbReference>
<accession>A0A951PT70</accession>
<reference evidence="3" key="2">
    <citation type="journal article" date="2022" name="Microbiol. Resour. Announc.">
        <title>Metagenome Sequencing to Explore Phylogenomics of Terrestrial Cyanobacteria.</title>
        <authorList>
            <person name="Ward R.D."/>
            <person name="Stajich J.E."/>
            <person name="Johansen J.R."/>
            <person name="Huntemann M."/>
            <person name="Clum A."/>
            <person name="Foster B."/>
            <person name="Foster B."/>
            <person name="Roux S."/>
            <person name="Palaniappan K."/>
            <person name="Varghese N."/>
            <person name="Mukherjee S."/>
            <person name="Reddy T.B.K."/>
            <person name="Daum C."/>
            <person name="Copeland A."/>
            <person name="Chen I.A."/>
            <person name="Ivanova N.N."/>
            <person name="Kyrpides N.C."/>
            <person name="Shapiro N."/>
            <person name="Eloe-Fadrosh E.A."/>
            <person name="Pietrasiak N."/>
        </authorList>
    </citation>
    <scope>NUCLEOTIDE SEQUENCE</scope>
    <source>
        <strain evidence="3">CPER-KK1</strain>
    </source>
</reference>
<proteinExistence type="predicted"/>
<evidence type="ECO:0000259" key="1">
    <source>
        <dbReference type="Pfam" id="PF13280"/>
    </source>
</evidence>
<dbReference type="PROSITE" id="PS52050">
    <property type="entry name" value="WYL"/>
    <property type="match status" value="1"/>
</dbReference>
<sequence length="395" mass="46127">MPKKPLLHYYADRLSFERLMLLIATLVQHPGVGSADSKEASPKTKQHEALEAVQSQLRQVAESVGIKFPEGYPAFATIRKDLQILRDYKILDKRMYRWGYYLGTGAMSREQLQVTFNALASFAHYQGDPQVRQLHQTLQKRLRGLDLENQGDFFYPVRAYLNRPIIYTDPDEMITKGKQKQTLFCCLETVENAITQGQLVEVYRFRDPYQQRIGPMQVYPLQLFYHDIAWYLLYEECQTKHLEVERVDRLKDYCRIIDSQGRGQSAQRERLKAAQKLMEAGWGIYLGTPEDQQLERLGKLPLELVKVRFFPPVTSFILEGERRHPNQKIVKGPTDKDGEYTHVDYLIKLPRRSFAEFSRWVYRYMGSAEVLSPPELVEKHRQEAQALASRYSAHD</sequence>
<reference evidence="3" key="1">
    <citation type="submission" date="2021-05" db="EMBL/GenBank/DDBJ databases">
        <authorList>
            <person name="Pietrasiak N."/>
            <person name="Ward R."/>
            <person name="Stajich J.E."/>
            <person name="Kurbessoian T."/>
        </authorList>
    </citation>
    <scope>NUCLEOTIDE SEQUENCE</scope>
    <source>
        <strain evidence="3">CPER-KK1</strain>
    </source>
</reference>
<dbReference type="InterPro" id="IPR057727">
    <property type="entry name" value="WCX_dom"/>
</dbReference>
<feature type="domain" description="WCX" evidence="2">
    <location>
        <begin position="303"/>
        <end position="388"/>
    </location>
</feature>
<evidence type="ECO:0000259" key="2">
    <source>
        <dbReference type="Pfam" id="PF25583"/>
    </source>
</evidence>
<dbReference type="Proteomes" id="UP000753908">
    <property type="component" value="Unassembled WGS sequence"/>
</dbReference>
<dbReference type="AlphaFoldDB" id="A0A951PT70"/>
<feature type="domain" description="WYL" evidence="1">
    <location>
        <begin position="187"/>
        <end position="252"/>
    </location>
</feature>
<evidence type="ECO:0000313" key="4">
    <source>
        <dbReference type="Proteomes" id="UP000753908"/>
    </source>
</evidence>
<dbReference type="Pfam" id="PF25583">
    <property type="entry name" value="WCX"/>
    <property type="match status" value="1"/>
</dbReference>